<dbReference type="InterPro" id="IPR010730">
    <property type="entry name" value="HET"/>
</dbReference>
<accession>A0A2J6Q136</accession>
<evidence type="ECO:0000313" key="3">
    <source>
        <dbReference type="Proteomes" id="UP000235672"/>
    </source>
</evidence>
<dbReference type="EMBL" id="KZ613487">
    <property type="protein sequence ID" value="PMD19982.1"/>
    <property type="molecule type" value="Genomic_DNA"/>
</dbReference>
<feature type="non-terminal residue" evidence="2">
    <location>
        <position position="1"/>
    </location>
</feature>
<feature type="domain" description="Heterokaryon incompatibility" evidence="1">
    <location>
        <begin position="2"/>
        <end position="74"/>
    </location>
</feature>
<keyword evidence="3" id="KW-1185">Reference proteome</keyword>
<dbReference type="STRING" id="1745343.A0A2J6Q136"/>
<reference evidence="2 3" key="1">
    <citation type="submission" date="2016-05" db="EMBL/GenBank/DDBJ databases">
        <title>A degradative enzymes factory behind the ericoid mycorrhizal symbiosis.</title>
        <authorList>
            <consortium name="DOE Joint Genome Institute"/>
            <person name="Martino E."/>
            <person name="Morin E."/>
            <person name="Grelet G."/>
            <person name="Kuo A."/>
            <person name="Kohler A."/>
            <person name="Daghino S."/>
            <person name="Barry K."/>
            <person name="Choi C."/>
            <person name="Cichocki N."/>
            <person name="Clum A."/>
            <person name="Copeland A."/>
            <person name="Hainaut M."/>
            <person name="Haridas S."/>
            <person name="Labutti K."/>
            <person name="Lindquist E."/>
            <person name="Lipzen A."/>
            <person name="Khouja H.-R."/>
            <person name="Murat C."/>
            <person name="Ohm R."/>
            <person name="Olson A."/>
            <person name="Spatafora J."/>
            <person name="Veneault-Fourrey C."/>
            <person name="Henrissat B."/>
            <person name="Grigoriev I."/>
            <person name="Martin F."/>
            <person name="Perotto S."/>
        </authorList>
    </citation>
    <scope>NUCLEOTIDE SEQUENCE [LARGE SCALE GENOMIC DNA]</scope>
    <source>
        <strain evidence="2 3">UAMH 7357</strain>
    </source>
</reference>
<dbReference type="Proteomes" id="UP000235672">
    <property type="component" value="Unassembled WGS sequence"/>
</dbReference>
<evidence type="ECO:0000313" key="2">
    <source>
        <dbReference type="EMBL" id="PMD19982.1"/>
    </source>
</evidence>
<name>A0A2J6Q136_9HELO</name>
<protein>
    <recommendedName>
        <fullName evidence="1">Heterokaryon incompatibility domain-containing protein</fullName>
    </recommendedName>
</protein>
<gene>
    <name evidence="2" type="ORF">NA56DRAFT_558934</name>
</gene>
<evidence type="ECO:0000259" key="1">
    <source>
        <dbReference type="Pfam" id="PF06985"/>
    </source>
</evidence>
<dbReference type="OrthoDB" id="2157530at2759"/>
<dbReference type="InterPro" id="IPR052895">
    <property type="entry name" value="HetReg/Transcr_Mod"/>
</dbReference>
<sequence>EHDIFCDGRILKVTANLSLLLTRLRTPDSSQLLWIDAICINQNDLGERSQRVSHMGKIYKNAEVMLMWLGDRRTYTGHAVP</sequence>
<dbReference type="AlphaFoldDB" id="A0A2J6Q136"/>
<dbReference type="PANTHER" id="PTHR24148:SF64">
    <property type="entry name" value="HETEROKARYON INCOMPATIBILITY DOMAIN-CONTAINING PROTEIN"/>
    <property type="match status" value="1"/>
</dbReference>
<proteinExistence type="predicted"/>
<feature type="non-terminal residue" evidence="2">
    <location>
        <position position="81"/>
    </location>
</feature>
<dbReference type="PANTHER" id="PTHR24148">
    <property type="entry name" value="ANKYRIN REPEAT DOMAIN-CONTAINING PROTEIN 39 HOMOLOG-RELATED"/>
    <property type="match status" value="1"/>
</dbReference>
<organism evidence="2 3">
    <name type="scientific">Hyaloscypha hepaticicola</name>
    <dbReference type="NCBI Taxonomy" id="2082293"/>
    <lineage>
        <taxon>Eukaryota</taxon>
        <taxon>Fungi</taxon>
        <taxon>Dikarya</taxon>
        <taxon>Ascomycota</taxon>
        <taxon>Pezizomycotina</taxon>
        <taxon>Leotiomycetes</taxon>
        <taxon>Helotiales</taxon>
        <taxon>Hyaloscyphaceae</taxon>
        <taxon>Hyaloscypha</taxon>
    </lineage>
</organism>
<dbReference type="Pfam" id="PF06985">
    <property type="entry name" value="HET"/>
    <property type="match status" value="1"/>
</dbReference>